<dbReference type="EMBL" id="MU275865">
    <property type="protein sequence ID" value="KAI0050130.1"/>
    <property type="molecule type" value="Genomic_DNA"/>
</dbReference>
<name>A0ACB8S2P7_9AGAM</name>
<protein>
    <submittedName>
        <fullName evidence="1">Uncharacterized protein</fullName>
    </submittedName>
</protein>
<gene>
    <name evidence="1" type="ORF">FA95DRAFT_1487920</name>
</gene>
<accession>A0ACB8S2P7</accession>
<dbReference type="Proteomes" id="UP000814033">
    <property type="component" value="Unassembled WGS sequence"/>
</dbReference>
<keyword evidence="2" id="KW-1185">Reference proteome</keyword>
<reference evidence="1" key="1">
    <citation type="submission" date="2021-02" db="EMBL/GenBank/DDBJ databases">
        <authorList>
            <consortium name="DOE Joint Genome Institute"/>
            <person name="Ahrendt S."/>
            <person name="Looney B.P."/>
            <person name="Miyauchi S."/>
            <person name="Morin E."/>
            <person name="Drula E."/>
            <person name="Courty P.E."/>
            <person name="Chicoki N."/>
            <person name="Fauchery L."/>
            <person name="Kohler A."/>
            <person name="Kuo A."/>
            <person name="Labutti K."/>
            <person name="Pangilinan J."/>
            <person name="Lipzen A."/>
            <person name="Riley R."/>
            <person name="Andreopoulos W."/>
            <person name="He G."/>
            <person name="Johnson J."/>
            <person name="Barry K.W."/>
            <person name="Grigoriev I.V."/>
            <person name="Nagy L."/>
            <person name="Hibbett D."/>
            <person name="Henrissat B."/>
            <person name="Matheny P.B."/>
            <person name="Labbe J."/>
            <person name="Martin F."/>
        </authorList>
    </citation>
    <scope>NUCLEOTIDE SEQUENCE</scope>
    <source>
        <strain evidence="1">FP105234-sp</strain>
    </source>
</reference>
<evidence type="ECO:0000313" key="2">
    <source>
        <dbReference type="Proteomes" id="UP000814033"/>
    </source>
</evidence>
<sequence>MGSLSEHQEALVPISTAFHPGANLDVHPADLLILSHDNILFYVHRHKILGASDNHFASYVPYEPNGKHVSIPLQSVVLNILLHAIYGMPVVHYFPTTDDVLAAIEATRTYGLASDVYLAQGAPLYEVAVSVASYAPFRFYALAAALDAYPLAVAVSSRLLSFPLDSITDDVAAEVGAVYLKRLFFLHLGRTAALKRLLEMPLRSHEPSLICDSNEQKKLARAWSLASAYLAWDSNAAVTPTAIQNTLLPLGNHLTCPRCSAILHERITDLVSRWSKIKVS</sequence>
<organism evidence="1 2">
    <name type="scientific">Auriscalpium vulgare</name>
    <dbReference type="NCBI Taxonomy" id="40419"/>
    <lineage>
        <taxon>Eukaryota</taxon>
        <taxon>Fungi</taxon>
        <taxon>Dikarya</taxon>
        <taxon>Basidiomycota</taxon>
        <taxon>Agaricomycotina</taxon>
        <taxon>Agaricomycetes</taxon>
        <taxon>Russulales</taxon>
        <taxon>Auriscalpiaceae</taxon>
        <taxon>Auriscalpium</taxon>
    </lineage>
</organism>
<reference evidence="1" key="2">
    <citation type="journal article" date="2022" name="New Phytol.">
        <title>Evolutionary transition to the ectomycorrhizal habit in the genomes of a hyperdiverse lineage of mushroom-forming fungi.</title>
        <authorList>
            <person name="Looney B."/>
            <person name="Miyauchi S."/>
            <person name="Morin E."/>
            <person name="Drula E."/>
            <person name="Courty P.E."/>
            <person name="Kohler A."/>
            <person name="Kuo A."/>
            <person name="LaButti K."/>
            <person name="Pangilinan J."/>
            <person name="Lipzen A."/>
            <person name="Riley R."/>
            <person name="Andreopoulos W."/>
            <person name="He G."/>
            <person name="Johnson J."/>
            <person name="Nolan M."/>
            <person name="Tritt A."/>
            <person name="Barry K.W."/>
            <person name="Grigoriev I.V."/>
            <person name="Nagy L.G."/>
            <person name="Hibbett D."/>
            <person name="Henrissat B."/>
            <person name="Matheny P.B."/>
            <person name="Labbe J."/>
            <person name="Martin F.M."/>
        </authorList>
    </citation>
    <scope>NUCLEOTIDE SEQUENCE</scope>
    <source>
        <strain evidence="1">FP105234-sp</strain>
    </source>
</reference>
<evidence type="ECO:0000313" key="1">
    <source>
        <dbReference type="EMBL" id="KAI0050130.1"/>
    </source>
</evidence>
<comment type="caution">
    <text evidence="1">The sequence shown here is derived from an EMBL/GenBank/DDBJ whole genome shotgun (WGS) entry which is preliminary data.</text>
</comment>
<proteinExistence type="predicted"/>